<reference evidence="3 4" key="1">
    <citation type="journal article" date="2023" name="Int. J. Syst. Evol. Microbiol.">
        <title>Streptococcus sciuri sp. nov., Staphylococcus marylandisciuri sp. nov. and Staphylococcus americanisciuri sp. nov., isolated from faeces of eastern grey squirrel (Sciurus carolinensis).</title>
        <authorList>
            <person name="Volokhov D.V."/>
            <person name="Zagorodnyaya T.A."/>
            <person name="Furtak V.A."/>
            <person name="Nattanmai G."/>
            <person name="Randall L."/>
            <person name="Jose S."/>
            <person name="Gao Y."/>
            <person name="Eisenberg T."/>
            <person name="Delmonte P."/>
            <person name="Blom J."/>
            <person name="Mitchell K.K."/>
        </authorList>
    </citation>
    <scope>NUCLEOTIDE SEQUENCE [LARGE SCALE GENOMIC DNA]</scope>
    <source>
        <strain evidence="3 4">GRT3</strain>
    </source>
</reference>
<keyword evidence="2" id="KW-0812">Transmembrane</keyword>
<keyword evidence="4" id="KW-1185">Reference proteome</keyword>
<keyword evidence="2" id="KW-1133">Transmembrane helix</keyword>
<gene>
    <name evidence="3" type="ORF">NXS11_05910</name>
</gene>
<keyword evidence="1" id="KW-0175">Coiled coil</keyword>
<keyword evidence="2" id="KW-0472">Membrane</keyword>
<evidence type="ECO:0000313" key="4">
    <source>
        <dbReference type="Proteomes" id="UP001205609"/>
    </source>
</evidence>
<comment type="caution">
    <text evidence="3">The sequence shown here is derived from an EMBL/GenBank/DDBJ whole genome shotgun (WGS) entry which is preliminary data.</text>
</comment>
<name>A0ABT2F2D2_9STAP</name>
<evidence type="ECO:0000256" key="2">
    <source>
        <dbReference type="SAM" id="Phobius"/>
    </source>
</evidence>
<accession>A0ABT2F2D2</accession>
<protein>
    <submittedName>
        <fullName evidence="3">Uncharacterized protein</fullName>
    </submittedName>
</protein>
<dbReference type="Proteomes" id="UP001205609">
    <property type="component" value="Unassembled WGS sequence"/>
</dbReference>
<dbReference type="EMBL" id="JANUXY010000005">
    <property type="protein sequence ID" value="MCS4486431.1"/>
    <property type="molecule type" value="Genomic_DNA"/>
</dbReference>
<dbReference type="InterPro" id="IPR039449">
    <property type="entry name" value="TssO"/>
</dbReference>
<feature type="transmembrane region" description="Helical" evidence="2">
    <location>
        <begin position="84"/>
        <end position="101"/>
    </location>
</feature>
<sequence>MRRTQHSEVYPRVEKILDDGTIIAYDKYNQLNTDLNVNTLTDQQQHEVFGGILIQNSRQSQSHDYEYLRQKDAEIQKTNRKNKWLLVGLIIALLVIGLFVFKSCNQNDVDDTTNQETQTANNENNTQEEALQQKDAALQQQIKDTQDSIASNNNESQSKIDQLKQQIQDLRNSIDTKQADKVANQYEDTIDKLQEAENERQNGNLDKMQEQLDKVNSKLDEITQKINDWLNN</sequence>
<evidence type="ECO:0000313" key="3">
    <source>
        <dbReference type="EMBL" id="MCS4486431.1"/>
    </source>
</evidence>
<dbReference type="RefSeq" id="WP_259199766.1">
    <property type="nucleotide sequence ID" value="NZ_JANUXY010000005.1"/>
</dbReference>
<dbReference type="Pfam" id="PF17561">
    <property type="entry name" value="TssO"/>
    <property type="match status" value="1"/>
</dbReference>
<evidence type="ECO:0000256" key="1">
    <source>
        <dbReference type="SAM" id="Coils"/>
    </source>
</evidence>
<feature type="coiled-coil region" evidence="1">
    <location>
        <begin position="120"/>
        <end position="232"/>
    </location>
</feature>
<organism evidence="3 4">
    <name type="scientific">Staphylococcus americanisciuri</name>
    <dbReference type="NCBI Taxonomy" id="2973940"/>
    <lineage>
        <taxon>Bacteria</taxon>
        <taxon>Bacillati</taxon>
        <taxon>Bacillota</taxon>
        <taxon>Bacilli</taxon>
        <taxon>Bacillales</taxon>
        <taxon>Staphylococcaceae</taxon>
        <taxon>Staphylococcus</taxon>
    </lineage>
</organism>
<proteinExistence type="predicted"/>